<dbReference type="Proteomes" id="UP000199481">
    <property type="component" value="Unassembled WGS sequence"/>
</dbReference>
<evidence type="ECO:0008006" key="4">
    <source>
        <dbReference type="Google" id="ProtNLM"/>
    </source>
</evidence>
<protein>
    <recommendedName>
        <fullName evidence="4">Cytochrome c oxidase subunit 4</fullName>
    </recommendedName>
</protein>
<organism evidence="2 3">
    <name type="scientific">Carnobacterium viridans</name>
    <dbReference type="NCBI Taxonomy" id="174587"/>
    <lineage>
        <taxon>Bacteria</taxon>
        <taxon>Bacillati</taxon>
        <taxon>Bacillota</taxon>
        <taxon>Bacilli</taxon>
        <taxon>Lactobacillales</taxon>
        <taxon>Carnobacteriaceae</taxon>
        <taxon>Carnobacterium</taxon>
    </lineage>
</organism>
<accession>A0A1H1A9F2</accession>
<dbReference type="AlphaFoldDB" id="A0A1H1A9F2"/>
<proteinExistence type="predicted"/>
<keyword evidence="1" id="KW-1133">Transmembrane helix</keyword>
<keyword evidence="1" id="KW-0812">Transmembrane</keyword>
<feature type="transmembrane region" description="Helical" evidence="1">
    <location>
        <begin position="6"/>
        <end position="30"/>
    </location>
</feature>
<dbReference type="RefSeq" id="WP_035021104.1">
    <property type="nucleotide sequence ID" value="NZ_FNJW01000008.1"/>
</dbReference>
<feature type="transmembrane region" description="Helical" evidence="1">
    <location>
        <begin position="80"/>
        <end position="102"/>
    </location>
</feature>
<evidence type="ECO:0000256" key="1">
    <source>
        <dbReference type="SAM" id="Phobius"/>
    </source>
</evidence>
<feature type="transmembrane region" description="Helical" evidence="1">
    <location>
        <begin position="42"/>
        <end position="60"/>
    </location>
</feature>
<keyword evidence="3" id="KW-1185">Reference proteome</keyword>
<evidence type="ECO:0000313" key="3">
    <source>
        <dbReference type="Proteomes" id="UP000199481"/>
    </source>
</evidence>
<sequence length="108" mass="12565">MFNLLGYGWLTLGSLVFGLIAWFIPVFSIMRHKKRRDSQSTTIVLSMGFCAIALWFQIYYTNYLVTIQDWTALMDTTFTLNWISAILLIVTITLNIINIILYKDRTSE</sequence>
<gene>
    <name evidence="2" type="ORF">SAMN04487752_1971</name>
</gene>
<keyword evidence="1" id="KW-0472">Membrane</keyword>
<dbReference type="EMBL" id="FNJW01000008">
    <property type="protein sequence ID" value="SDQ36277.1"/>
    <property type="molecule type" value="Genomic_DNA"/>
</dbReference>
<name>A0A1H1A9F2_9LACT</name>
<reference evidence="3" key="1">
    <citation type="submission" date="2016-10" db="EMBL/GenBank/DDBJ databases">
        <authorList>
            <person name="Varghese N."/>
            <person name="Submissions S."/>
        </authorList>
    </citation>
    <scope>NUCLEOTIDE SEQUENCE [LARGE SCALE GENOMIC DNA]</scope>
    <source>
        <strain evidence="3">MPL-11</strain>
    </source>
</reference>
<evidence type="ECO:0000313" key="2">
    <source>
        <dbReference type="EMBL" id="SDQ36277.1"/>
    </source>
</evidence>